<dbReference type="InParanoid" id="A0A6P7ZCI9"/>
<feature type="disulfide bond" evidence="10">
    <location>
        <begin position="180"/>
        <end position="187"/>
    </location>
</feature>
<keyword evidence="6 12" id="KW-0472">Membrane</keyword>
<evidence type="ECO:0000256" key="12">
    <source>
        <dbReference type="SAM" id="Phobius"/>
    </source>
</evidence>
<evidence type="ECO:0000256" key="11">
    <source>
        <dbReference type="RuleBase" id="RU000688"/>
    </source>
</evidence>
<dbReference type="PRINTS" id="PR01526">
    <property type="entry name" value="EDG6RECEPTOR"/>
</dbReference>
<keyword evidence="4 12" id="KW-1133">Transmembrane helix</keyword>
<reference evidence="14" key="1">
    <citation type="submission" date="2024-06" db="UniProtKB">
        <authorList>
            <consortium name="RefSeq"/>
        </authorList>
    </citation>
    <scope>NUCLEOTIDE SEQUENCE [LARGE SCALE GENOMIC DNA]</scope>
</reference>
<keyword evidence="9 11" id="KW-0807">Transducer</keyword>
<evidence type="ECO:0000256" key="7">
    <source>
        <dbReference type="ARBA" id="ARBA00023170"/>
    </source>
</evidence>
<dbReference type="InterPro" id="IPR000276">
    <property type="entry name" value="GPCR_Rhodpsn"/>
</dbReference>
<dbReference type="InterPro" id="IPR017452">
    <property type="entry name" value="GPCR_Rhodpsn_7TM"/>
</dbReference>
<evidence type="ECO:0000313" key="14">
    <source>
        <dbReference type="Proteomes" id="UP000515156"/>
    </source>
</evidence>
<dbReference type="SUPFAM" id="SSF81321">
    <property type="entry name" value="Family A G protein-coupled receptor-like"/>
    <property type="match status" value="1"/>
</dbReference>
<dbReference type="CTD" id="8698"/>
<dbReference type="PRINTS" id="PR00237">
    <property type="entry name" value="GPCRRHODOPSN"/>
</dbReference>
<protein>
    <submittedName>
        <fullName evidence="15">Sphingosine 1-phosphate receptor 4</fullName>
    </submittedName>
</protein>
<dbReference type="OrthoDB" id="9930460at2759"/>
<evidence type="ECO:0000259" key="13">
    <source>
        <dbReference type="PROSITE" id="PS50262"/>
    </source>
</evidence>
<dbReference type="InterPro" id="IPR004064">
    <property type="entry name" value="EDG6_rcpt"/>
</dbReference>
<evidence type="ECO:0000256" key="5">
    <source>
        <dbReference type="ARBA" id="ARBA00023040"/>
    </source>
</evidence>
<dbReference type="RefSeq" id="XP_030073349.1">
    <property type="nucleotide sequence ID" value="XM_030217489.1"/>
</dbReference>
<dbReference type="PANTHER" id="PTHR22750">
    <property type="entry name" value="G-PROTEIN COUPLED RECEPTOR"/>
    <property type="match status" value="1"/>
</dbReference>
<evidence type="ECO:0000256" key="3">
    <source>
        <dbReference type="ARBA" id="ARBA00022692"/>
    </source>
</evidence>
<dbReference type="PRINTS" id="PR01523">
    <property type="entry name" value="S1PRECEPTOR"/>
</dbReference>
<reference evidence="15" key="2">
    <citation type="submission" date="2025-08" db="UniProtKB">
        <authorList>
            <consortium name="RefSeq"/>
        </authorList>
    </citation>
    <scope>IDENTIFICATION</scope>
</reference>
<dbReference type="Gene3D" id="1.20.1070.10">
    <property type="entry name" value="Rhodopsin 7-helix transmembrane proteins"/>
    <property type="match status" value="1"/>
</dbReference>
<dbReference type="PROSITE" id="PS00237">
    <property type="entry name" value="G_PROTEIN_RECEP_F1_1"/>
    <property type="match status" value="1"/>
</dbReference>
<keyword evidence="3 11" id="KW-0812">Transmembrane</keyword>
<feature type="transmembrane region" description="Helical" evidence="12">
    <location>
        <begin position="244"/>
        <end position="265"/>
    </location>
</feature>
<feature type="transmembrane region" description="Helical" evidence="12">
    <location>
        <begin position="42"/>
        <end position="65"/>
    </location>
</feature>
<comment type="similarity">
    <text evidence="11">Belongs to the G-protein coupled receptor 1 family.</text>
</comment>
<dbReference type="KEGG" id="muo:115479533"/>
<evidence type="ECO:0000313" key="15">
    <source>
        <dbReference type="RefSeq" id="XP_030073349.1"/>
    </source>
</evidence>
<keyword evidence="14" id="KW-1185">Reference proteome</keyword>
<comment type="subcellular location">
    <subcellularLocation>
        <location evidence="1">Cell membrane</location>
        <topology evidence="1">Multi-pass membrane protein</topology>
    </subcellularLocation>
</comment>
<dbReference type="GO" id="GO:0038036">
    <property type="term" value="F:sphingosine-1-phosphate receptor activity"/>
    <property type="evidence" value="ECO:0007669"/>
    <property type="project" value="InterPro"/>
</dbReference>
<dbReference type="Pfam" id="PF00001">
    <property type="entry name" value="7tm_1"/>
    <property type="match status" value="1"/>
</dbReference>
<keyword evidence="10" id="KW-1015">Disulfide bond</keyword>
<dbReference type="GeneID" id="115479533"/>
<dbReference type="AlphaFoldDB" id="A0A6P7ZCI9"/>
<feature type="disulfide bond" evidence="10">
    <location>
        <begin position="272"/>
        <end position="277"/>
    </location>
</feature>
<evidence type="ECO:0000256" key="2">
    <source>
        <dbReference type="ARBA" id="ARBA00022475"/>
    </source>
</evidence>
<keyword evidence="5 11" id="KW-0297">G-protein coupled receptor</keyword>
<feature type="transmembrane region" description="Helical" evidence="12">
    <location>
        <begin position="285"/>
        <end position="303"/>
    </location>
</feature>
<feature type="transmembrane region" description="Helical" evidence="12">
    <location>
        <begin position="117"/>
        <end position="135"/>
    </location>
</feature>
<evidence type="ECO:0000256" key="6">
    <source>
        <dbReference type="ARBA" id="ARBA00023136"/>
    </source>
</evidence>
<gene>
    <name evidence="15" type="primary">S1PR4</name>
</gene>
<proteinExistence type="inferred from homology"/>
<evidence type="ECO:0000256" key="10">
    <source>
        <dbReference type="PIRSR" id="PIRSR604061-50"/>
    </source>
</evidence>
<feature type="transmembrane region" description="Helical" evidence="12">
    <location>
        <begin position="74"/>
        <end position="97"/>
    </location>
</feature>
<dbReference type="InterPro" id="IPR004061">
    <property type="entry name" value="S1P_rcpt"/>
</dbReference>
<feature type="domain" description="G-protein coupled receptors family 1 profile" evidence="13">
    <location>
        <begin position="57"/>
        <end position="301"/>
    </location>
</feature>
<feature type="transmembrane region" description="Helical" evidence="12">
    <location>
        <begin position="198"/>
        <end position="224"/>
    </location>
</feature>
<name>A0A6P7ZCI9_9AMPH</name>
<dbReference type="Proteomes" id="UP000515156">
    <property type="component" value="Chromosome 11"/>
</dbReference>
<sequence>MAPTVESCWEAFTNGTSNIILLHYNLTGRLKNRRPRKENFDAMTMLFIAVSCLIVLENLVVLLAILKNMRFRRWVYYCIINITLSDLLTGTAYLINICLSGNFTFQLSLDVWFLREGVLFIALAASIFSLLITAIERYTTMIRPSPESEANKTIRVYALIGCFWLLASIIGLLPMLGWNCTCDFKNCSTLLPLYSKRYILFSVIMFSAILIGIIGFYVAIYLLVQRTSNRTPSASHHRKKSLKLLKTVLMILGAFIICWSPLFALLMMDVFCPSLICESLQGMEWILTLAVVNSAINPIIYSFRSLEVRKAIFSFLCHCCIRKGIHGPCDCLVIPDITSGSSTESSLRTRDSFRKSRALSVLSREPLTSISSVPST</sequence>
<keyword evidence="2" id="KW-1003">Cell membrane</keyword>
<keyword evidence="7 11" id="KW-0675">Receptor</keyword>
<evidence type="ECO:0000256" key="9">
    <source>
        <dbReference type="ARBA" id="ARBA00023224"/>
    </source>
</evidence>
<evidence type="ECO:0000256" key="4">
    <source>
        <dbReference type="ARBA" id="ARBA00022989"/>
    </source>
</evidence>
<feature type="transmembrane region" description="Helical" evidence="12">
    <location>
        <begin position="156"/>
        <end position="178"/>
    </location>
</feature>
<evidence type="ECO:0000256" key="8">
    <source>
        <dbReference type="ARBA" id="ARBA00023180"/>
    </source>
</evidence>
<keyword evidence="8" id="KW-0325">Glycoprotein</keyword>
<organism evidence="14 15">
    <name type="scientific">Microcaecilia unicolor</name>
    <dbReference type="NCBI Taxonomy" id="1415580"/>
    <lineage>
        <taxon>Eukaryota</taxon>
        <taxon>Metazoa</taxon>
        <taxon>Chordata</taxon>
        <taxon>Craniata</taxon>
        <taxon>Vertebrata</taxon>
        <taxon>Euteleostomi</taxon>
        <taxon>Amphibia</taxon>
        <taxon>Gymnophiona</taxon>
        <taxon>Siphonopidae</taxon>
        <taxon>Microcaecilia</taxon>
    </lineage>
</organism>
<dbReference type="GO" id="GO:0005886">
    <property type="term" value="C:plasma membrane"/>
    <property type="evidence" value="ECO:0007669"/>
    <property type="project" value="UniProtKB-SubCell"/>
</dbReference>
<evidence type="ECO:0000256" key="1">
    <source>
        <dbReference type="ARBA" id="ARBA00004651"/>
    </source>
</evidence>
<dbReference type="PROSITE" id="PS50262">
    <property type="entry name" value="G_PROTEIN_RECEP_F1_2"/>
    <property type="match status" value="1"/>
</dbReference>
<dbReference type="FunCoup" id="A0A6P7ZCI9">
    <property type="interactions" value="858"/>
</dbReference>
<accession>A0A6P7ZCI9</accession>